<sequence length="94" mass="10750">MIVFNSKSACYISRMLNSQNTHLHSEVFFYDGLQSYRVIDITQINQVIENKGGFQSILTGFSVYLDDGYKLELDVINSTSKLITNDNNQNLLYS</sequence>
<dbReference type="Proteomes" id="UP000287563">
    <property type="component" value="Unassembled WGS sequence"/>
</dbReference>
<gene>
    <name evidence="1" type="ORF">EDI28_02285</name>
</gene>
<name>A0A3S3QRB1_9GAMM</name>
<accession>A0A3S3QRB1</accession>
<keyword evidence="2" id="KW-1185">Reference proteome</keyword>
<reference evidence="1 2" key="1">
    <citation type="submission" date="2018-11" db="EMBL/GenBank/DDBJ databases">
        <title>Photobacterium sp. BEI247 sp. nov., a marine bacterium isolated from Yongle Blue Hole in the South China Sea.</title>
        <authorList>
            <person name="Wang X."/>
        </authorList>
    </citation>
    <scope>NUCLEOTIDE SEQUENCE [LARGE SCALE GENOMIC DNA]</scope>
    <source>
        <strain evidence="2">BEI247</strain>
    </source>
</reference>
<evidence type="ECO:0000313" key="2">
    <source>
        <dbReference type="Proteomes" id="UP000287563"/>
    </source>
</evidence>
<evidence type="ECO:0000313" key="1">
    <source>
        <dbReference type="EMBL" id="RWX56895.1"/>
    </source>
</evidence>
<dbReference type="AlphaFoldDB" id="A0A3S3QRB1"/>
<comment type="caution">
    <text evidence="1">The sequence shown here is derived from an EMBL/GenBank/DDBJ whole genome shotgun (WGS) entry which is preliminary data.</text>
</comment>
<protein>
    <submittedName>
        <fullName evidence="1">Uncharacterized protein</fullName>
    </submittedName>
</protein>
<dbReference type="EMBL" id="RJLM01000001">
    <property type="protein sequence ID" value="RWX56895.1"/>
    <property type="molecule type" value="Genomic_DNA"/>
</dbReference>
<organism evidence="1 2">
    <name type="scientific">Photobacterium chitinilyticum</name>
    <dbReference type="NCBI Taxonomy" id="2485123"/>
    <lineage>
        <taxon>Bacteria</taxon>
        <taxon>Pseudomonadati</taxon>
        <taxon>Pseudomonadota</taxon>
        <taxon>Gammaproteobacteria</taxon>
        <taxon>Vibrionales</taxon>
        <taxon>Vibrionaceae</taxon>
        <taxon>Photobacterium</taxon>
    </lineage>
</organism>
<proteinExistence type="predicted"/>